<feature type="region of interest" description="Disordered" evidence="1">
    <location>
        <begin position="446"/>
        <end position="490"/>
    </location>
</feature>
<feature type="compositionally biased region" description="Low complexity" evidence="1">
    <location>
        <begin position="446"/>
        <end position="457"/>
    </location>
</feature>
<evidence type="ECO:0000256" key="2">
    <source>
        <dbReference type="SAM" id="Phobius"/>
    </source>
</evidence>
<feature type="transmembrane region" description="Helical" evidence="2">
    <location>
        <begin position="346"/>
        <end position="369"/>
    </location>
</feature>
<keyword evidence="4" id="KW-1185">Reference proteome</keyword>
<sequence>MRGAFAGVGPESSNRILVVPQRATGPGTAERVGRVRPRGVRARRLAAHVRRVYALLIAAAVSIILYRALDPRFSATGGSHAIDVVWVVPALAGGAAVGACLVVASASNSAIARLARFGLPALRVESRAIANGLTWAAIVLLGVHYTSSAFDGLPGGHELYGVLLGVVFGVGTFQLHRHAIAHEAYRTFNLVAMLLAAGSLASMSITPTGEWWTRNFSTLGTSNDLAAACFNVAIIVSGFGMAGLSALLTRALAYGPFGLRPGGRTVMRVLIALVGFNLMGVGLVPINTATDLHNAFAVGAAASFAMLCLGIQLFAPRVPRWFAWFSYVALVVEAVAMVAYDRLGVFNLTVFELVAFTLVFAWLIALVVATVHEHGDCAADAPAPVRGIRRCMPRPVGAARRAPVPHAVARVGRPEAANRASTLTVPPGTRGAGRRLRHVVPARTVRLSAAATPSASASRRRGRRRSRRIRRDGRVESRHGHRHRRDRPQR</sequence>
<proteinExistence type="predicted"/>
<feature type="transmembrane region" description="Helical" evidence="2">
    <location>
        <begin position="84"/>
        <end position="107"/>
    </location>
</feature>
<feature type="compositionally biased region" description="Basic residues" evidence="1">
    <location>
        <begin position="458"/>
        <end position="471"/>
    </location>
</feature>
<evidence type="ECO:0000313" key="3">
    <source>
        <dbReference type="EMBL" id="SIO08038.1"/>
    </source>
</evidence>
<dbReference type="OrthoDB" id="5048128at2"/>
<feature type="transmembrane region" description="Helical" evidence="2">
    <location>
        <begin position="295"/>
        <end position="314"/>
    </location>
</feature>
<feature type="transmembrane region" description="Helical" evidence="2">
    <location>
        <begin position="128"/>
        <end position="147"/>
    </location>
</feature>
<feature type="compositionally biased region" description="Basic residues" evidence="1">
    <location>
        <begin position="479"/>
        <end position="490"/>
    </location>
</feature>
<keyword evidence="2" id="KW-1133">Transmembrane helix</keyword>
<protein>
    <recommendedName>
        <fullName evidence="5">DUF998 domain-containing protein</fullName>
    </recommendedName>
</protein>
<dbReference type="EMBL" id="FSRJ01000003">
    <property type="protein sequence ID" value="SIO08038.1"/>
    <property type="molecule type" value="Genomic_DNA"/>
</dbReference>
<feature type="transmembrane region" description="Helical" evidence="2">
    <location>
        <begin position="52"/>
        <end position="69"/>
    </location>
</feature>
<dbReference type="Proteomes" id="UP000184699">
    <property type="component" value="Unassembled WGS sequence"/>
</dbReference>
<reference evidence="4" key="1">
    <citation type="submission" date="2016-11" db="EMBL/GenBank/DDBJ databases">
        <authorList>
            <person name="Varghese N."/>
            <person name="Submissions S."/>
        </authorList>
    </citation>
    <scope>NUCLEOTIDE SEQUENCE [LARGE SCALE GENOMIC DNA]</scope>
    <source>
        <strain evidence="4">DSM 8595</strain>
    </source>
</reference>
<keyword evidence="2" id="KW-0812">Transmembrane</keyword>
<evidence type="ECO:0000256" key="1">
    <source>
        <dbReference type="SAM" id="MobiDB-lite"/>
    </source>
</evidence>
<feature type="transmembrane region" description="Helical" evidence="2">
    <location>
        <begin position="159"/>
        <end position="175"/>
    </location>
</feature>
<dbReference type="STRING" id="232089.SAMN05443544_2660"/>
<accession>A0A1N6GKE8</accession>
<gene>
    <name evidence="3" type="ORF">SAMN05443544_2660</name>
</gene>
<feature type="transmembrane region" description="Helical" evidence="2">
    <location>
        <begin position="225"/>
        <end position="248"/>
    </location>
</feature>
<dbReference type="AlphaFoldDB" id="A0A1N6GKE8"/>
<dbReference type="RefSeq" id="WP_074260774.1">
    <property type="nucleotide sequence ID" value="NZ_FSRJ01000003.1"/>
</dbReference>
<feature type="transmembrane region" description="Helical" evidence="2">
    <location>
        <begin position="187"/>
        <end position="205"/>
    </location>
</feature>
<keyword evidence="2" id="KW-0472">Membrane</keyword>
<evidence type="ECO:0000313" key="4">
    <source>
        <dbReference type="Proteomes" id="UP000184699"/>
    </source>
</evidence>
<evidence type="ECO:0008006" key="5">
    <source>
        <dbReference type="Google" id="ProtNLM"/>
    </source>
</evidence>
<feature type="transmembrane region" description="Helical" evidence="2">
    <location>
        <begin position="269"/>
        <end position="289"/>
    </location>
</feature>
<feature type="transmembrane region" description="Helical" evidence="2">
    <location>
        <begin position="321"/>
        <end position="340"/>
    </location>
</feature>
<name>A0A1N6GKE8_9MICO</name>
<organism evidence="3 4">
    <name type="scientific">Agromyces cerinus subsp. cerinus</name>
    <dbReference type="NCBI Taxonomy" id="232089"/>
    <lineage>
        <taxon>Bacteria</taxon>
        <taxon>Bacillati</taxon>
        <taxon>Actinomycetota</taxon>
        <taxon>Actinomycetes</taxon>
        <taxon>Micrococcales</taxon>
        <taxon>Microbacteriaceae</taxon>
        <taxon>Agromyces</taxon>
    </lineage>
</organism>